<dbReference type="AlphaFoldDB" id="A0A6I1GFP5"/>
<evidence type="ECO:0000256" key="2">
    <source>
        <dbReference type="ARBA" id="ARBA00002368"/>
    </source>
</evidence>
<comment type="cofactor">
    <cofactor evidence="1">
        <name>Zn(2+)</name>
        <dbReference type="ChEBI" id="CHEBI:29105"/>
    </cofactor>
</comment>
<comment type="caution">
    <text evidence="8">The sequence shown here is derived from an EMBL/GenBank/DDBJ whole genome shotgun (WGS) entry which is preliminary data.</text>
</comment>
<dbReference type="InterPro" id="IPR032466">
    <property type="entry name" value="Metal_Hydrolase"/>
</dbReference>
<evidence type="ECO:0000256" key="4">
    <source>
        <dbReference type="ARBA" id="ARBA00022723"/>
    </source>
</evidence>
<keyword evidence="6" id="KW-0665">Pyrimidine biosynthesis</keyword>
<dbReference type="GO" id="GO:0004038">
    <property type="term" value="F:allantoinase activity"/>
    <property type="evidence" value="ECO:0007669"/>
    <property type="project" value="TreeGrafter"/>
</dbReference>
<dbReference type="GO" id="GO:0005737">
    <property type="term" value="C:cytoplasm"/>
    <property type="evidence" value="ECO:0007669"/>
    <property type="project" value="TreeGrafter"/>
</dbReference>
<evidence type="ECO:0000259" key="7">
    <source>
        <dbReference type="Pfam" id="PF01979"/>
    </source>
</evidence>
<dbReference type="PROSITE" id="PS00482">
    <property type="entry name" value="DIHYDROOROTASE_1"/>
    <property type="match status" value="1"/>
</dbReference>
<keyword evidence="4" id="KW-0479">Metal-binding</keyword>
<dbReference type="SUPFAM" id="SSF51338">
    <property type="entry name" value="Composite domain of metallo-dependent hydrolases"/>
    <property type="match status" value="1"/>
</dbReference>
<dbReference type="InterPro" id="IPR004722">
    <property type="entry name" value="DHOase"/>
</dbReference>
<dbReference type="Proteomes" id="UP000468413">
    <property type="component" value="Unassembled WGS sequence"/>
</dbReference>
<keyword evidence="9" id="KW-1185">Reference proteome</keyword>
<organism evidence="8 9">
    <name type="scientific">Bifidobacterium cebidarum</name>
    <dbReference type="NCBI Taxonomy" id="2650773"/>
    <lineage>
        <taxon>Bacteria</taxon>
        <taxon>Bacillati</taxon>
        <taxon>Actinomycetota</taxon>
        <taxon>Actinomycetes</taxon>
        <taxon>Bifidobacteriales</taxon>
        <taxon>Bifidobacteriaceae</taxon>
        <taxon>Bifidobacterium</taxon>
    </lineage>
</organism>
<dbReference type="PROSITE" id="PS00483">
    <property type="entry name" value="DIHYDROOROTASE_2"/>
    <property type="match status" value="1"/>
</dbReference>
<gene>
    <name evidence="8" type="ORF">F7D08_1098</name>
</gene>
<dbReference type="CDD" id="cd01317">
    <property type="entry name" value="DHOase_IIa"/>
    <property type="match status" value="1"/>
</dbReference>
<dbReference type="SUPFAM" id="SSF51556">
    <property type="entry name" value="Metallo-dependent hydrolases"/>
    <property type="match status" value="1"/>
</dbReference>
<dbReference type="EMBL" id="WBVS01000004">
    <property type="protein sequence ID" value="KAB7788357.1"/>
    <property type="molecule type" value="Genomic_DNA"/>
</dbReference>
<dbReference type="InterPro" id="IPR006680">
    <property type="entry name" value="Amidohydro-rel"/>
</dbReference>
<evidence type="ECO:0000313" key="9">
    <source>
        <dbReference type="Proteomes" id="UP000468413"/>
    </source>
</evidence>
<dbReference type="RefSeq" id="WP_152209698.1">
    <property type="nucleotide sequence ID" value="NZ_WBVS01000004.1"/>
</dbReference>
<reference evidence="8 9" key="1">
    <citation type="submission" date="2019-09" db="EMBL/GenBank/DDBJ databases">
        <title>Characterization of the phylogenetic diversity of two novel species belonging to the genus Bifidobacterium: Bifidobacterium cebidarum sp. nov. and Bifidobacterium leontopitheci sp. nov.</title>
        <authorList>
            <person name="Lugli G.A."/>
            <person name="Duranti S."/>
            <person name="Milani C."/>
            <person name="Turroni F."/>
            <person name="Ventura M."/>
        </authorList>
    </citation>
    <scope>NUCLEOTIDE SEQUENCE [LARGE SCALE GENOMIC DNA]</scope>
    <source>
        <strain evidence="8 9">LMG 31469</strain>
    </source>
</reference>
<feature type="domain" description="Amidohydrolase-related" evidence="7">
    <location>
        <begin position="47"/>
        <end position="397"/>
    </location>
</feature>
<dbReference type="InterPro" id="IPR002195">
    <property type="entry name" value="Dihydroorotase_CS"/>
</dbReference>
<dbReference type="Gene3D" id="2.30.40.10">
    <property type="entry name" value="Urease, subunit C, domain 1"/>
    <property type="match status" value="1"/>
</dbReference>
<dbReference type="InterPro" id="IPR050138">
    <property type="entry name" value="DHOase/Allantoinase_Hydrolase"/>
</dbReference>
<evidence type="ECO:0000313" key="8">
    <source>
        <dbReference type="EMBL" id="KAB7788357.1"/>
    </source>
</evidence>
<accession>A0A6I1GFP5</accession>
<sequence>MSITLRNIKVWNTGEIIDLKVPGLADAYFADTDTVHDGADIDATGLTVAPGFADPHVHFRDPGQTYKESMVSGCRASASGGYTNVLIMPNTLPALDGQTVTDADAQADKPGAREVRDAGFGNVIDFLQNYDAAHGVKLPVRYDLCVCASKDRAGKEASDTADWLKYVPGFDDEAKTPAMNEHPVTAISDDGAAVPEPILDEVLANAKASDLYLIEHCEHHDTGAVNEGPVSHKLGVPGIPEDTELKIVARDIEAARRTGIHVHFQHVSTAISFEAIRKAKAEGLPITCETAPHYLALSDEALLEYGTLAKMNPPLRSEADRKATIAAIADGTVDLLATDHAPHTMDEKALGFLEAPNGIIGLECAYGVCHKVLVDGGHISDERLIELMSVAPEALMGHEATDIAALVEDWAEPAPTGNDPDAVIAEETEKTTDAAAGESLEADRAGKREGVNRLLDLSRVDDAAHVDLAILNTDEEWTVDPESFHSAARNTPFGGWKVTGRPLATIIGSQFMFSRL</sequence>
<dbReference type="InterPro" id="IPR011059">
    <property type="entry name" value="Metal-dep_hydrolase_composite"/>
</dbReference>
<dbReference type="GO" id="GO:0004151">
    <property type="term" value="F:dihydroorotase activity"/>
    <property type="evidence" value="ECO:0007669"/>
    <property type="project" value="InterPro"/>
</dbReference>
<dbReference type="PANTHER" id="PTHR43668:SF2">
    <property type="entry name" value="ALLANTOINASE"/>
    <property type="match status" value="1"/>
</dbReference>
<protein>
    <submittedName>
        <fullName evidence="8">Dihydroorotase</fullName>
    </submittedName>
</protein>
<dbReference type="Pfam" id="PF01979">
    <property type="entry name" value="Amidohydro_1"/>
    <property type="match status" value="1"/>
</dbReference>
<comment type="function">
    <text evidence="2">Catalyzes the reversible cyclization of carbamoyl aspartate to dihydroorotate.</text>
</comment>
<name>A0A6I1GFP5_9BIFI</name>
<proteinExistence type="inferred from homology"/>
<dbReference type="GO" id="GO:0006221">
    <property type="term" value="P:pyrimidine nucleotide biosynthetic process"/>
    <property type="evidence" value="ECO:0007669"/>
    <property type="project" value="UniProtKB-KW"/>
</dbReference>
<evidence type="ECO:0000256" key="5">
    <source>
        <dbReference type="ARBA" id="ARBA00022801"/>
    </source>
</evidence>
<evidence type="ECO:0000256" key="1">
    <source>
        <dbReference type="ARBA" id="ARBA00001947"/>
    </source>
</evidence>
<evidence type="ECO:0000256" key="3">
    <source>
        <dbReference type="ARBA" id="ARBA00010286"/>
    </source>
</evidence>
<evidence type="ECO:0000256" key="6">
    <source>
        <dbReference type="ARBA" id="ARBA00022975"/>
    </source>
</evidence>
<dbReference type="PANTHER" id="PTHR43668">
    <property type="entry name" value="ALLANTOINASE"/>
    <property type="match status" value="1"/>
</dbReference>
<dbReference type="Gene3D" id="3.20.20.140">
    <property type="entry name" value="Metal-dependent hydrolases"/>
    <property type="match status" value="1"/>
</dbReference>
<dbReference type="GO" id="GO:0006145">
    <property type="term" value="P:purine nucleobase catabolic process"/>
    <property type="evidence" value="ECO:0007669"/>
    <property type="project" value="TreeGrafter"/>
</dbReference>
<dbReference type="GO" id="GO:0046872">
    <property type="term" value="F:metal ion binding"/>
    <property type="evidence" value="ECO:0007669"/>
    <property type="project" value="UniProtKB-KW"/>
</dbReference>
<comment type="similarity">
    <text evidence="3">Belongs to the metallo-dependent hydrolases superfamily. DHOase family. Class I DHOase subfamily.</text>
</comment>
<keyword evidence="5" id="KW-0378">Hydrolase</keyword>